<evidence type="ECO:0000313" key="2">
    <source>
        <dbReference type="EMBL" id="AXC15813.1"/>
    </source>
</evidence>
<keyword evidence="3" id="KW-1185">Reference proteome</keyword>
<proteinExistence type="predicted"/>
<feature type="domain" description="Transposase IS66 central" evidence="1">
    <location>
        <begin position="2"/>
        <end position="49"/>
    </location>
</feature>
<reference evidence="2 3" key="1">
    <citation type="journal article" date="2018" name="Front. Microbiol.">
        <title>Hydrolytic Capabilities as a Key to Environmental Success: Chitinolytic and Cellulolytic Acidobacteria From Acidic Sub-arctic Soils and Boreal Peatlands.</title>
        <authorList>
            <person name="Belova S.E."/>
            <person name="Ravin N.V."/>
            <person name="Pankratov T.A."/>
            <person name="Rakitin A.L."/>
            <person name="Ivanova A.A."/>
            <person name="Beletsky A.V."/>
            <person name="Mardanov A.V."/>
            <person name="Sinninghe Damste J.S."/>
            <person name="Dedysh S.N."/>
        </authorList>
    </citation>
    <scope>NUCLEOTIDE SEQUENCE [LARGE SCALE GENOMIC DNA]</scope>
    <source>
        <strain evidence="2 3">SBC82</strain>
    </source>
</reference>
<dbReference type="KEGG" id="abas:ACPOL_6601"/>
<organism evidence="2 3">
    <name type="scientific">Acidisarcina polymorpha</name>
    <dbReference type="NCBI Taxonomy" id="2211140"/>
    <lineage>
        <taxon>Bacteria</taxon>
        <taxon>Pseudomonadati</taxon>
        <taxon>Acidobacteriota</taxon>
        <taxon>Terriglobia</taxon>
        <taxon>Terriglobales</taxon>
        <taxon>Acidobacteriaceae</taxon>
        <taxon>Acidisarcina</taxon>
    </lineage>
</organism>
<evidence type="ECO:0000259" key="1">
    <source>
        <dbReference type="Pfam" id="PF03050"/>
    </source>
</evidence>
<accession>A0A2Z5G983</accession>
<dbReference type="Proteomes" id="UP000253606">
    <property type="component" value="Chromosome"/>
</dbReference>
<dbReference type="EMBL" id="CP030840">
    <property type="protein sequence ID" value="AXC15813.1"/>
    <property type="molecule type" value="Genomic_DNA"/>
</dbReference>
<dbReference type="AlphaFoldDB" id="A0A2Z5G983"/>
<evidence type="ECO:0000313" key="3">
    <source>
        <dbReference type="Proteomes" id="UP000253606"/>
    </source>
</evidence>
<protein>
    <recommendedName>
        <fullName evidence="1">Transposase IS66 central domain-containing protein</fullName>
    </recommendedName>
</protein>
<dbReference type="InterPro" id="IPR004291">
    <property type="entry name" value="Transposase_IS66_central"/>
</dbReference>
<sequence length="49" mass="5477">MIHACCIAHARRKFIEALKVQTKANAGDPKLERAVALMDHLFAIDCEAR</sequence>
<dbReference type="Pfam" id="PF03050">
    <property type="entry name" value="DDE_Tnp_IS66"/>
    <property type="match status" value="1"/>
</dbReference>
<name>A0A2Z5G983_9BACT</name>
<gene>
    <name evidence="2" type="ORF">ACPOL_6601</name>
</gene>